<accession>A0A379IED3</accession>
<dbReference type="EMBL" id="UGUS01000002">
    <property type="protein sequence ID" value="SUD31149.1"/>
    <property type="molecule type" value="Genomic_DNA"/>
</dbReference>
<name>A0A379IED3_PSEFL</name>
<dbReference type="GO" id="GO:0008237">
    <property type="term" value="F:metallopeptidase activity"/>
    <property type="evidence" value="ECO:0007669"/>
    <property type="project" value="InterPro"/>
</dbReference>
<dbReference type="OrthoDB" id="7032306at2"/>
<protein>
    <submittedName>
        <fullName evidence="1">Uncharacterized protein</fullName>
    </submittedName>
</protein>
<reference evidence="1 2" key="1">
    <citation type="submission" date="2018-06" db="EMBL/GenBank/DDBJ databases">
        <authorList>
            <consortium name="Pathogen Informatics"/>
            <person name="Doyle S."/>
        </authorList>
    </citation>
    <scope>NUCLEOTIDE SEQUENCE [LARGE SCALE GENOMIC DNA]</scope>
    <source>
        <strain evidence="1 2">NCTC10392</strain>
    </source>
</reference>
<sequence>MDDLQLPYFFPEALRMAKQLSDRERQRDMTEHDRDFFRNLFFANAAGRKAQWPPMIAERLLINRPGKASIELAGAFVMGSEGSYTSVFFYGPETGLEKFSDYPQMMEELENRLRAPQKRIDLLHFLSIDQRTDFAFPTGSSLTRQLIEGNVFDEQEACIERYQQLNVQAMLDELGKLPLIETLLEQLLASTLRKAFPNVDQRTTHVFFYALATSPADQDRWVDALNLRDALLLFYRQQSWPVGQRREFMHPQVVATQDANTQWEDGLKQAARQLHLFLHNALETYWNSDVPAGMSRRAYFAQAMSDKSRVDLLFKRQQDVISAQERQQLGALYLPADQRAATHIEKVRLWEYYAHYIELAGTLVITNTHAYLYTQSKGLYVLKDYEDLQATLKAMARTSSHEDDFFGFLALEERARFIGFEDPQFSSAPIDGLVFSTLFEDIIGKQRQNLDFCLDIYRRNLGTIDAYAMLDHGLDIRTLFDHRLLALNPEGRWSTHPAPPSVPAEKARQAIRQLYSVAKAMDALLTRVPTLNTVIADQLRVTFNLSDQQALDPADLYVNHYTGNADTQERRAPLSSLSLLSHCVARMIGEAQTIPDTREHGVYGPRVSGLATKRADIPIARLNEMVTHLLLGLSRKTIAQLPRDGLEALLSTLAHRLSVGVLAEARLRVLDKTLDGRDFEILQAVLNTDNTAHEQPNTLKGFTPDAFSLSVFVPGENTLLRLANCFVLTERGGLDQYHSGHAVLWTPAGGVEAFESIKYLREALAHRLRDHSRRQGLLENLGAAERLPHRRYDLGPLQLMRGAVLFKCQQSWIDHYIAQRQHTLEFKANAQSLVQALGQERSQIPTNNLQRAIDIARLTELRHSLSDPLGAAPAREQRRQAEMLEQYRINTLHGRDYLHELRPLRQHVEDVLNDMLADYSLFATEVTIVPRLALAGQRQSLLDFAMAPSSLQSAGFDVFSAASRLTETVVRQMLTQSKIRDDYHAYLTEHLSAGKPGVEQRRKDFSQQLPWQLLQHAHTFKLQERLSDRGFDMIQQVFDMPDAIARACVAGATAQIRPLELIATAGATVAPALGLYLISAGREGPQVLYAPYHSALSFTEFENEAQFLEALNQPGSLQDCVLKRLNAPQDATYRNLLASTVGKSSEISLGFTPIRGNLYSQLFDDNLALLLKWLGAQVVRGAEAEWETVKQVFSGAVSRVLGFLPGKLALPWMIWQSISLFTESAQALHDHHWQTALLTFIEGVAQMAAMGRVLQQAESLAVAPAQQTQPQPSSHWTNLDITAPQRTLISSSEVSHVALVDMSKNEFNGTYQHKGASYIPLAGKVYKAQPLGEFWRISTEQHNGPFIHRNALGQWEIDTREHISRFGQAYGRLQDRSQSRASARTSMNIEAIGMRAIRALYPERARMIVEAMDLATFYVQNCKVNLALLEPGIAPVTRIHRFINEFFGIDIDPFRGPQELDPLLVQKLHRIVDLVLGGLLDPTLYSLDSQRFVAGIHRTDPQNNWAFTIDRDPDRRIYLTDNFFMPPLSDYDNLLPDYFDRAAHARATLLIHEMSHLVALTADVAYLDSVMPFSDLIETLTQDGRDLLNYQQNRQATGYSRRTPIGQLFKLPNVGGTQWSDYGATSETEYIRDQILHTTGGVDLSNARGIFMTNLARRVDTMLDNADSVALLITNLGRQLDAVPSSRRESLN</sequence>
<dbReference type="InterPro" id="IPR024079">
    <property type="entry name" value="MetalloPept_cat_dom_sf"/>
</dbReference>
<dbReference type="Proteomes" id="UP000255125">
    <property type="component" value="Unassembled WGS sequence"/>
</dbReference>
<dbReference type="KEGG" id="pfn:HZ99_04065"/>
<evidence type="ECO:0000313" key="2">
    <source>
        <dbReference type="Proteomes" id="UP000255125"/>
    </source>
</evidence>
<organism evidence="1 2">
    <name type="scientific">Pseudomonas fluorescens</name>
    <dbReference type="NCBI Taxonomy" id="294"/>
    <lineage>
        <taxon>Bacteria</taxon>
        <taxon>Pseudomonadati</taxon>
        <taxon>Pseudomonadota</taxon>
        <taxon>Gammaproteobacteria</taxon>
        <taxon>Pseudomonadales</taxon>
        <taxon>Pseudomonadaceae</taxon>
        <taxon>Pseudomonas</taxon>
    </lineage>
</organism>
<dbReference type="Gene3D" id="3.40.390.10">
    <property type="entry name" value="Collagenase (Catalytic Domain)"/>
    <property type="match status" value="1"/>
</dbReference>
<proteinExistence type="predicted"/>
<gene>
    <name evidence="1" type="ORF">NCTC10392_03075</name>
</gene>
<evidence type="ECO:0000313" key="1">
    <source>
        <dbReference type="EMBL" id="SUD31149.1"/>
    </source>
</evidence>
<dbReference type="RefSeq" id="WP_038441495.1">
    <property type="nucleotide sequence ID" value="NZ_CP008896.1"/>
</dbReference>